<organism evidence="5 6">
    <name type="scientific">Burkholderia lata (strain ATCC 17760 / DSM 23089 / LMG 22485 / NCIMB 9086 / R18194 / 383)</name>
    <dbReference type="NCBI Taxonomy" id="482957"/>
    <lineage>
        <taxon>Bacteria</taxon>
        <taxon>Pseudomonadati</taxon>
        <taxon>Pseudomonadota</taxon>
        <taxon>Betaproteobacteria</taxon>
        <taxon>Burkholderiales</taxon>
        <taxon>Burkholderiaceae</taxon>
        <taxon>Burkholderia</taxon>
        <taxon>Burkholderia cepacia complex</taxon>
    </lineage>
</organism>
<dbReference type="EMBL" id="CABVQH010000003">
    <property type="protein sequence ID" value="VWC59125.1"/>
    <property type="molecule type" value="Genomic_DNA"/>
</dbReference>
<name>A0A6P2TMT8_BURL3</name>
<dbReference type="CDD" id="cd14742">
    <property type="entry name" value="PAAR_RHS"/>
    <property type="match status" value="1"/>
</dbReference>
<gene>
    <name evidence="5" type="ORF">BLA18109_01307</name>
</gene>
<dbReference type="InterPro" id="IPR045351">
    <property type="entry name" value="DUF6531"/>
</dbReference>
<evidence type="ECO:0000256" key="1">
    <source>
        <dbReference type="ARBA" id="ARBA00022737"/>
    </source>
</evidence>
<evidence type="ECO:0000313" key="5">
    <source>
        <dbReference type="EMBL" id="VWC59125.1"/>
    </source>
</evidence>
<dbReference type="InterPro" id="IPR006530">
    <property type="entry name" value="YD"/>
</dbReference>
<dbReference type="Gene3D" id="2.180.10.10">
    <property type="entry name" value="RHS repeat-associated core"/>
    <property type="match status" value="5"/>
</dbReference>
<dbReference type="Pfam" id="PF20148">
    <property type="entry name" value="DUF6531"/>
    <property type="match status" value="1"/>
</dbReference>
<feature type="domain" description="Teneurin-like YD-shell" evidence="4">
    <location>
        <begin position="1031"/>
        <end position="1340"/>
    </location>
</feature>
<dbReference type="SUPFAM" id="SSF50969">
    <property type="entry name" value="YVTN repeat-like/Quinoprotein amine dehydrogenase"/>
    <property type="match status" value="1"/>
</dbReference>
<dbReference type="Pfam" id="PF05488">
    <property type="entry name" value="PAAR_motif"/>
    <property type="match status" value="1"/>
</dbReference>
<keyword evidence="2" id="KW-0472">Membrane</keyword>
<protein>
    <submittedName>
        <fullName evidence="5">Type IV secretion protein Rhs</fullName>
    </submittedName>
</protein>
<evidence type="ECO:0000259" key="3">
    <source>
        <dbReference type="Pfam" id="PF20148"/>
    </source>
</evidence>
<dbReference type="InterPro" id="IPR008727">
    <property type="entry name" value="PAAR_motif"/>
</dbReference>
<proteinExistence type="predicted"/>
<dbReference type="Proteomes" id="UP000494260">
    <property type="component" value="Unassembled WGS sequence"/>
</dbReference>
<dbReference type="InterPro" id="IPR011044">
    <property type="entry name" value="Quino_amine_DH_bsu"/>
</dbReference>
<evidence type="ECO:0000259" key="4">
    <source>
        <dbReference type="Pfam" id="PF25023"/>
    </source>
</evidence>
<keyword evidence="2" id="KW-1133">Transmembrane helix</keyword>
<dbReference type="PANTHER" id="PTHR32305">
    <property type="match status" value="1"/>
</dbReference>
<sequence length="1483" mass="163712">MSLLAAARLGDTFTHTSLLAQMLKVASTIGAGLLVGAAIGAAAVFIVGTGGLGAVVVGAIVGAVISQVVNAATSKFLGSDSLEGYLSEKAGELIDSFIPGEVKGAILTGSTDVFVNGKGAARAAGMQKPPLPAGVEPQSVADLFTPVDQDLVGCSNHPTPKGEHLAEGSSSVFINGRPASRIKDATTCDGKINTGSTNVSIGGDRLRVREVTSEMPPWLATIAKYAGLAIAICQALRGRGSLVSKLACFGMNFAINAGADMLVSSVVSGRLGHPVHLPTGAKILDGDEERDFVLDAPVPIIWQRFYSSLDPRTDGPLGRGWNLPYTVELRLGAGGDNPHLWIDAQGRRTPVPDLQPGQKYFNRSEALTFACTPGGHWMIELDDGMCFDFGLPVPGQKTQTLRPRFFEDRNANRLYFHYDGRGRLAELATMAGLYVTMEYDATHEQRVARVLLHTDDGTASLVSYTYTRDGLLESVSDGDGNERRRFGYDPAGRMAMHRLPGGKSAFYVWEEFERDALAEENGLAGREARIVEHWTDDGEHYRIAYDFVRQVSSVTDHVGRVQVCEWNGAYQVTAHTNALGQTWRFDWGAERELVRFVDPANAATRIRYDDERGLPTELTNALGQTTEFEWHPMWMSLAGQTLADGRQWQYEFDTRGNRVGEIDPLGQRTEFWLGRDGSPVAIVDTRGGIAQFGWNRQHRLIARTDCSGVTTRFEYDARGRMIAIVDALGHATRYRYDGRDRTVEVQLPDGSAQHYRWSATDRLAAAVDGHGHTTAFAYDTAGRVTSRTDANGHRVDLEYDASGNLRTLYNEVRDAYRFSYDAADRLIEQTGPDGLRVEYERDARGAPVVVRQGAGAPQQITIELARDALGRLTAKRTPETTTTYEYDEAGQAGRIARVARDGRPMDVMTFTYDALNRLTSESSETHGEDGKILATRLTHEYDALGNRTETTLPGDRTLSWLYYGSGHLHQIASNGEVVCDLERDRLHREVSRTQGALTLSTAYDSLSRKVAQWIGDARHAPGTWAAYGARQGRDVLRKAFAYDLSGELTARIDPLAGDLKYSYDPAGRLSASMVEGAGGRMDAVGALTEQFAYDAAANLRPVGQPGRVEGNRLLMSGDRRYRYDALGRLVEKLTGGHTIQRLKYNAEHQLVEVSTNRRGVEQTVRFSYDALGRRTAKRDAFGTTRFVWDGMRLAQEHRGHQALTYLYEDGGYIPLARIDAIHEDSHWLWRLYHEDRRSGPPAETKPGAKIYYFHTNVSGAPEELTDREGRLVWRTRYRAWGNTVLQEYAPEFQPNPLGDVMQPLPQPLRLQGQYEDLETGFCYSTLRYYDPDVGRFVTPDPIGLAGGLNQYQYAPNPLTWIDPWGLETCRLSSKDKEKMGPPPEGMVNPHRHHLVREKAPKSWKPENQKLITESQEIIQKHGIGLNDDLRNFAWAQNGAGAHSVDAARNTRDVLKAADMTGKTSEVEGALNQLRANASKGIFK</sequence>
<dbReference type="PANTHER" id="PTHR32305:SF15">
    <property type="entry name" value="PROTEIN RHSA-RELATED"/>
    <property type="match status" value="1"/>
</dbReference>
<feature type="transmembrane region" description="Helical" evidence="2">
    <location>
        <begin position="32"/>
        <end position="65"/>
    </location>
</feature>
<dbReference type="RefSeq" id="WP_174949700.1">
    <property type="nucleotide sequence ID" value="NZ_CABVQH010000003.1"/>
</dbReference>
<keyword evidence="2" id="KW-0812">Transmembrane</keyword>
<feature type="domain" description="DUF6531" evidence="3">
    <location>
        <begin position="272"/>
        <end position="349"/>
    </location>
</feature>
<keyword evidence="1" id="KW-0677">Repeat</keyword>
<dbReference type="Pfam" id="PF05593">
    <property type="entry name" value="RHS_repeat"/>
    <property type="match status" value="4"/>
</dbReference>
<dbReference type="InterPro" id="IPR031325">
    <property type="entry name" value="RHS_repeat"/>
</dbReference>
<reference evidence="5 6" key="1">
    <citation type="submission" date="2019-09" db="EMBL/GenBank/DDBJ databases">
        <authorList>
            <person name="Depoorter E."/>
        </authorList>
    </citation>
    <scope>NUCLEOTIDE SEQUENCE [LARGE SCALE GENOMIC DNA]</scope>
    <source>
        <strain evidence="5">R-18109</strain>
    </source>
</reference>
<dbReference type="InterPro" id="IPR050708">
    <property type="entry name" value="T6SS_VgrG/RHS"/>
</dbReference>
<evidence type="ECO:0000256" key="2">
    <source>
        <dbReference type="SAM" id="Phobius"/>
    </source>
</evidence>
<dbReference type="InterPro" id="IPR022385">
    <property type="entry name" value="Rhs_assc_core"/>
</dbReference>
<accession>A0A6P2TMT8</accession>
<dbReference type="NCBIfam" id="TIGR01643">
    <property type="entry name" value="YD_repeat_2x"/>
    <property type="match status" value="9"/>
</dbReference>
<dbReference type="InterPro" id="IPR056823">
    <property type="entry name" value="TEN-like_YD-shell"/>
</dbReference>
<dbReference type="NCBIfam" id="TIGR03696">
    <property type="entry name" value="Rhs_assc_core"/>
    <property type="match status" value="1"/>
</dbReference>
<dbReference type="Pfam" id="PF25023">
    <property type="entry name" value="TEN_YD-shell"/>
    <property type="match status" value="1"/>
</dbReference>
<evidence type="ECO:0000313" key="6">
    <source>
        <dbReference type="Proteomes" id="UP000494260"/>
    </source>
</evidence>
<dbReference type="Gene3D" id="2.60.200.60">
    <property type="match status" value="1"/>
</dbReference>